<dbReference type="InterPro" id="IPR018062">
    <property type="entry name" value="HTH_AraC-typ_CS"/>
</dbReference>
<dbReference type="SUPFAM" id="SSF63829">
    <property type="entry name" value="Calcium-dependent phosphotriesterase"/>
    <property type="match status" value="2"/>
</dbReference>
<name>A0AA37HWF2_SEGBR</name>
<evidence type="ECO:0000259" key="6">
    <source>
        <dbReference type="PROSITE" id="PS01124"/>
    </source>
</evidence>
<dbReference type="PROSITE" id="PS01124">
    <property type="entry name" value="HTH_ARAC_FAMILY_2"/>
    <property type="match status" value="1"/>
</dbReference>
<evidence type="ECO:0000256" key="3">
    <source>
        <dbReference type="ARBA" id="ARBA00023125"/>
    </source>
</evidence>
<dbReference type="AlphaFoldDB" id="A0AA37HWF2"/>
<dbReference type="Gene3D" id="2.130.10.10">
    <property type="entry name" value="YVTN repeat-like/Quinoprotein amine dehydrogenase"/>
    <property type="match status" value="3"/>
</dbReference>
<evidence type="ECO:0000313" key="8">
    <source>
        <dbReference type="Proteomes" id="UP000887043"/>
    </source>
</evidence>
<dbReference type="InterPro" id="IPR015943">
    <property type="entry name" value="WD40/YVTN_repeat-like_dom_sf"/>
</dbReference>
<dbReference type="EMBL" id="BPTR01000001">
    <property type="protein sequence ID" value="GJG27702.1"/>
    <property type="molecule type" value="Genomic_DNA"/>
</dbReference>
<keyword evidence="5" id="KW-0812">Transmembrane</keyword>
<dbReference type="InterPro" id="IPR011123">
    <property type="entry name" value="Y_Y_Y"/>
</dbReference>
<reference evidence="7" key="1">
    <citation type="submission" date="2021-08" db="EMBL/GenBank/DDBJ databases">
        <title>Prevotella lacticifex sp. nov., isolated from rumen of cow.</title>
        <authorList>
            <person name="Shinkai T."/>
            <person name="Ikeyama N."/>
            <person name="Kumagai M."/>
            <person name="Ohmori H."/>
            <person name="Sakamoto M."/>
            <person name="Ohkuma M."/>
            <person name="Mitsumori M."/>
        </authorList>
    </citation>
    <scope>NUCLEOTIDE SEQUENCE</scope>
    <source>
        <strain evidence="7">DSM 11371</strain>
    </source>
</reference>
<keyword evidence="4" id="KW-0804">Transcription</keyword>
<dbReference type="GO" id="GO:0043565">
    <property type="term" value="F:sequence-specific DNA binding"/>
    <property type="evidence" value="ECO:0007669"/>
    <property type="project" value="InterPro"/>
</dbReference>
<dbReference type="InterPro" id="IPR009057">
    <property type="entry name" value="Homeodomain-like_sf"/>
</dbReference>
<evidence type="ECO:0000256" key="5">
    <source>
        <dbReference type="SAM" id="Phobius"/>
    </source>
</evidence>
<accession>A0AA37HWF2</accession>
<dbReference type="FunFam" id="2.60.40.10:FF:000791">
    <property type="entry name" value="Two-component system sensor histidine kinase/response regulator"/>
    <property type="match status" value="1"/>
</dbReference>
<evidence type="ECO:0000313" key="7">
    <source>
        <dbReference type="EMBL" id="GJG27702.1"/>
    </source>
</evidence>
<dbReference type="SUPFAM" id="SSF46689">
    <property type="entry name" value="Homeodomain-like"/>
    <property type="match status" value="1"/>
</dbReference>
<dbReference type="PANTHER" id="PTHR43547:SF2">
    <property type="entry name" value="HYBRID SIGNAL TRANSDUCTION HISTIDINE KINASE C"/>
    <property type="match status" value="1"/>
</dbReference>
<gene>
    <name evidence="7" type="ORF">PRRU23_14020</name>
</gene>
<dbReference type="PRINTS" id="PR00032">
    <property type="entry name" value="HTHARAC"/>
</dbReference>
<keyword evidence="2" id="KW-0805">Transcription regulation</keyword>
<proteinExistence type="predicted"/>
<dbReference type="Gene3D" id="1.10.10.60">
    <property type="entry name" value="Homeodomain-like"/>
    <property type="match status" value="2"/>
</dbReference>
<evidence type="ECO:0000256" key="4">
    <source>
        <dbReference type="ARBA" id="ARBA00023163"/>
    </source>
</evidence>
<dbReference type="Pfam" id="PF07494">
    <property type="entry name" value="Reg_prop"/>
    <property type="match status" value="4"/>
</dbReference>
<feature type="transmembrane region" description="Helical" evidence="5">
    <location>
        <begin position="790"/>
        <end position="812"/>
    </location>
</feature>
<feature type="domain" description="HTH araC/xylS-type" evidence="6">
    <location>
        <begin position="849"/>
        <end position="948"/>
    </location>
</feature>
<keyword evidence="1" id="KW-0597">Phosphoprotein</keyword>
<dbReference type="GO" id="GO:0000155">
    <property type="term" value="F:phosphorelay sensor kinase activity"/>
    <property type="evidence" value="ECO:0007669"/>
    <property type="project" value="TreeGrafter"/>
</dbReference>
<dbReference type="InterPro" id="IPR013783">
    <property type="entry name" value="Ig-like_fold"/>
</dbReference>
<dbReference type="InterPro" id="IPR018060">
    <property type="entry name" value="HTH_AraC"/>
</dbReference>
<keyword evidence="5" id="KW-0472">Membrane</keyword>
<evidence type="ECO:0000256" key="2">
    <source>
        <dbReference type="ARBA" id="ARBA00023015"/>
    </source>
</evidence>
<dbReference type="Pfam" id="PF12833">
    <property type="entry name" value="HTH_18"/>
    <property type="match status" value="1"/>
</dbReference>
<evidence type="ECO:0000256" key="1">
    <source>
        <dbReference type="ARBA" id="ARBA00022553"/>
    </source>
</evidence>
<dbReference type="PANTHER" id="PTHR43547">
    <property type="entry name" value="TWO-COMPONENT HISTIDINE KINASE"/>
    <property type="match status" value="1"/>
</dbReference>
<keyword evidence="5" id="KW-1133">Transmembrane helix</keyword>
<keyword evidence="3" id="KW-0238">DNA-binding</keyword>
<dbReference type="InterPro" id="IPR011110">
    <property type="entry name" value="Reg_prop"/>
</dbReference>
<dbReference type="SMART" id="SM00342">
    <property type="entry name" value="HTH_ARAC"/>
    <property type="match status" value="1"/>
</dbReference>
<dbReference type="Pfam" id="PF07495">
    <property type="entry name" value="Y_Y_Y"/>
    <property type="match status" value="1"/>
</dbReference>
<sequence>MINIQAQSLTNALVNHYTTQNGLPNNIVNCSLQTRDGFVWLGTWYGLTRFDGKQFRTYTSAFSLNSDPSPRKVETLVEDGNGNIWIKTLDWKLSVLFCATARFKDVFDELKPVTRNLQVIKIQPDGYGNVLLLTKDKNLLLASTDKHGRVSVKLLVDSRKHINRFDYRLLDDVIQLRQGRANLIGTNFLIASVPLTGRPSSMVYWKAYFAQLLKHYHTYVDRYGGRWTMKNQSVLVYYHPKTKVTRHYPFTLFGKITQPTFCDAGANGVFFLTPAGECIHINHHTMEAENVTAAPGMQDTDGSNRFFHMRLDKDGILWLSSTNNGIYSIGFRNHQFRFIPMPVENGDGVKGLYQFANGDVWFGSRNKNLYVLDAQGHVKKIYTYEQYGIGSVYDIMVDHRGRIWLSTKGDGLVQAIPDVTKPGSYQFVHYRHHAKDASSISGNDVYKTFEDSKHRIWVGTLDGGLNLMHEQQGKISFYNKYHGMQGYPGYGQFMEVRNMVEDAQGRLWVGTIDGLMSFPVSFQDIRKVSFETYRRRGMNPLANSDIYALYKDTDRNIWICTFGGGLNQISEYHVDTHSPAFKMFGQKEGLQNDVIITMLQDPYGTIWLGNDHGITSYNPRKKQFRSFDSYDGFPKVRMEESSAINNRNGELWMGCKEGILAFRPQQLKTTDAICPVYIVDATVNNQNIYRLKNPILTSSIVYADSMVLHYDQSMFTLEFAALNYRNQSHVNYRYMLKGYDTDWHYNGVNRIASYTNVPSGTYTFVVEALDSSNPNRNSSREMTIIVLPPWWATWWAYTLYFILFCVVLYFSIRYARYQLELKNNIYIQSKISDFKRTFYLEQQDAEFMNQVKKVLEENLTNSDFDVDLFAVKMGMSRSAFFKRMKALTESSPSDYMKEYKLNHAIELLKNTDMSISDIAYQSGFSDAGYFGKCFRKRYNMSPREFQKGQN</sequence>
<dbReference type="InterPro" id="IPR020449">
    <property type="entry name" value="Tscrpt_reg_AraC-type_HTH"/>
</dbReference>
<protein>
    <recommendedName>
        <fullName evidence="6">HTH araC/xylS-type domain-containing protein</fullName>
    </recommendedName>
</protein>
<organism evidence="7 8">
    <name type="scientific">Segatella bryantii</name>
    <name type="common">Prevotella bryantii</name>
    <dbReference type="NCBI Taxonomy" id="77095"/>
    <lineage>
        <taxon>Bacteria</taxon>
        <taxon>Pseudomonadati</taxon>
        <taxon>Bacteroidota</taxon>
        <taxon>Bacteroidia</taxon>
        <taxon>Bacteroidales</taxon>
        <taxon>Prevotellaceae</taxon>
        <taxon>Segatella</taxon>
    </lineage>
</organism>
<dbReference type="PROSITE" id="PS00041">
    <property type="entry name" value="HTH_ARAC_FAMILY_1"/>
    <property type="match status" value="1"/>
</dbReference>
<comment type="caution">
    <text evidence="7">The sequence shown here is derived from an EMBL/GenBank/DDBJ whole genome shotgun (WGS) entry which is preliminary data.</text>
</comment>
<dbReference type="GO" id="GO:0003700">
    <property type="term" value="F:DNA-binding transcription factor activity"/>
    <property type="evidence" value="ECO:0007669"/>
    <property type="project" value="InterPro"/>
</dbReference>
<dbReference type="Proteomes" id="UP000887043">
    <property type="component" value="Unassembled WGS sequence"/>
</dbReference>
<dbReference type="Gene3D" id="2.60.40.10">
    <property type="entry name" value="Immunoglobulins"/>
    <property type="match status" value="1"/>
</dbReference>